<organism evidence="9 10">
    <name type="scientific">Panicum hallii var. hallii</name>
    <dbReference type="NCBI Taxonomy" id="1504633"/>
    <lineage>
        <taxon>Eukaryota</taxon>
        <taxon>Viridiplantae</taxon>
        <taxon>Streptophyta</taxon>
        <taxon>Embryophyta</taxon>
        <taxon>Tracheophyta</taxon>
        <taxon>Spermatophyta</taxon>
        <taxon>Magnoliopsida</taxon>
        <taxon>Liliopsida</taxon>
        <taxon>Poales</taxon>
        <taxon>Poaceae</taxon>
        <taxon>PACMAD clade</taxon>
        <taxon>Panicoideae</taxon>
        <taxon>Panicodae</taxon>
        <taxon>Paniceae</taxon>
        <taxon>Panicinae</taxon>
        <taxon>Panicum</taxon>
        <taxon>Panicum sect. Panicum</taxon>
    </lineage>
</organism>
<feature type="compositionally biased region" description="Basic and acidic residues" evidence="7">
    <location>
        <begin position="58"/>
        <end position="69"/>
    </location>
</feature>
<gene>
    <name evidence="9" type="ORF">GQ55_5G010800</name>
</gene>
<reference evidence="9 10" key="1">
    <citation type="submission" date="2018-04" db="EMBL/GenBank/DDBJ databases">
        <title>WGS assembly of Panicum hallii var. hallii HAL2.</title>
        <authorList>
            <person name="Lovell J."/>
            <person name="Jenkins J."/>
            <person name="Lowry D."/>
            <person name="Mamidi S."/>
            <person name="Sreedasyam A."/>
            <person name="Weng X."/>
            <person name="Barry K."/>
            <person name="Bonette J."/>
            <person name="Campitelli B."/>
            <person name="Daum C."/>
            <person name="Gordon S."/>
            <person name="Gould B."/>
            <person name="Lipzen A."/>
            <person name="MacQueen A."/>
            <person name="Palacio-Mejia J."/>
            <person name="Plott C."/>
            <person name="Shakirov E."/>
            <person name="Shu S."/>
            <person name="Yoshinaga Y."/>
            <person name="Zane M."/>
            <person name="Rokhsar D."/>
            <person name="Grimwood J."/>
            <person name="Schmutz J."/>
            <person name="Juenger T."/>
        </authorList>
    </citation>
    <scope>NUCLEOTIDE SEQUENCE [LARGE SCALE GENOMIC DNA]</scope>
    <source>
        <strain evidence="10">cv. HAL2</strain>
    </source>
</reference>
<proteinExistence type="inferred from homology"/>
<dbReference type="Proteomes" id="UP000244336">
    <property type="component" value="Chromosome 5"/>
</dbReference>
<keyword evidence="5 8" id="KW-1133">Transmembrane helix</keyword>
<keyword evidence="6 8" id="KW-0472">Membrane</keyword>
<dbReference type="InterPro" id="IPR019379">
    <property type="entry name" value="Gamma_Secretase_Asp_P_PEN2"/>
</dbReference>
<dbReference type="EMBL" id="CM009753">
    <property type="protein sequence ID" value="PUZ52903.1"/>
    <property type="molecule type" value="Genomic_DNA"/>
</dbReference>
<dbReference type="Gramene" id="PUZ52903">
    <property type="protein sequence ID" value="PUZ52903"/>
    <property type="gene ID" value="GQ55_5G010800"/>
</dbReference>
<feature type="transmembrane region" description="Helical" evidence="8">
    <location>
        <begin position="170"/>
        <end position="193"/>
    </location>
</feature>
<keyword evidence="4" id="KW-0914">Notch signaling pathway</keyword>
<keyword evidence="3 8" id="KW-0812">Transmembrane</keyword>
<dbReference type="GO" id="GO:0070765">
    <property type="term" value="C:gamma-secretase complex"/>
    <property type="evidence" value="ECO:0007669"/>
    <property type="project" value="TreeGrafter"/>
</dbReference>
<comment type="subcellular location">
    <subcellularLocation>
        <location evidence="1">Membrane</location>
        <topology evidence="1">Multi-pass membrane protein</topology>
    </subcellularLocation>
</comment>
<evidence type="ECO:0000256" key="3">
    <source>
        <dbReference type="ARBA" id="ARBA00022692"/>
    </source>
</evidence>
<dbReference type="PANTHER" id="PTHR16318:SF0">
    <property type="entry name" value="GAMMA-SECRETASE SUBUNIT PEN-2"/>
    <property type="match status" value="1"/>
</dbReference>
<evidence type="ECO:0000256" key="2">
    <source>
        <dbReference type="ARBA" id="ARBA00009607"/>
    </source>
</evidence>
<name>A0A2T7DBF6_9POAL</name>
<evidence type="ECO:0000313" key="9">
    <source>
        <dbReference type="EMBL" id="PUZ52903.1"/>
    </source>
</evidence>
<dbReference type="GO" id="GO:0007219">
    <property type="term" value="P:Notch signaling pathway"/>
    <property type="evidence" value="ECO:0007669"/>
    <property type="project" value="UniProtKB-KW"/>
</dbReference>
<feature type="compositionally biased region" description="Low complexity" evidence="7">
    <location>
        <begin position="85"/>
        <end position="99"/>
    </location>
</feature>
<dbReference type="Pfam" id="PF10251">
    <property type="entry name" value="PEN-2"/>
    <property type="match status" value="1"/>
</dbReference>
<evidence type="ECO:0000313" key="10">
    <source>
        <dbReference type="Proteomes" id="UP000244336"/>
    </source>
</evidence>
<evidence type="ECO:0000256" key="8">
    <source>
        <dbReference type="SAM" id="Phobius"/>
    </source>
</evidence>
<accession>A0A2T7DBF6</accession>
<evidence type="ECO:0008006" key="11">
    <source>
        <dbReference type="Google" id="ProtNLM"/>
    </source>
</evidence>
<dbReference type="OrthoDB" id="524898at2759"/>
<feature type="region of interest" description="Disordered" evidence="7">
    <location>
        <begin position="51"/>
        <end position="103"/>
    </location>
</feature>
<dbReference type="PANTHER" id="PTHR16318">
    <property type="entry name" value="GAMMA-SECRETASE SUBUNIT PEN-2"/>
    <property type="match status" value="1"/>
</dbReference>
<evidence type="ECO:0000256" key="1">
    <source>
        <dbReference type="ARBA" id="ARBA00004141"/>
    </source>
</evidence>
<feature type="transmembrane region" description="Helical" evidence="8">
    <location>
        <begin position="129"/>
        <end position="150"/>
    </location>
</feature>
<evidence type="ECO:0000256" key="7">
    <source>
        <dbReference type="SAM" id="MobiDB-lite"/>
    </source>
</evidence>
<keyword evidence="10" id="KW-1185">Reference proteome</keyword>
<protein>
    <recommendedName>
        <fullName evidence="11">Gamma-secretase subunit PEN-2</fullName>
    </recommendedName>
</protein>
<evidence type="ECO:0000256" key="5">
    <source>
        <dbReference type="ARBA" id="ARBA00022989"/>
    </source>
</evidence>
<comment type="similarity">
    <text evidence="2">Belongs to the PEN-2 family.</text>
</comment>
<evidence type="ECO:0000256" key="4">
    <source>
        <dbReference type="ARBA" id="ARBA00022976"/>
    </source>
</evidence>
<dbReference type="STRING" id="1504633.A0A2T7DBF6"/>
<evidence type="ECO:0000256" key="6">
    <source>
        <dbReference type="ARBA" id="ARBA00023136"/>
    </source>
</evidence>
<dbReference type="AlphaFoldDB" id="A0A2T7DBF6"/>
<sequence length="222" mass="24897">MSIKIIIFMKIRINYFILSKLNTKFSCLKRFLLMIVTWGFRGLKKKTQKQRYKGSKVNSEKEREKRAMEARVAGVPEDEESGLLPRQSAAGRRPSSRGPRFPPPPAVWATVDGPLGLPLEEAEGHARRFFLWGFACLPFLWAINCCYFWPVLRSPAASSPAAFGPIRPYVARSAIGFTIFSVVLITWATTFVVGGEQLFGPAWNDLVMYNVADKLGLSGFMG</sequence>